<evidence type="ECO:0000313" key="3">
    <source>
        <dbReference type="Proteomes" id="UP000503129"/>
    </source>
</evidence>
<dbReference type="RefSeq" id="WP_171975444.1">
    <property type="nucleotide sequence ID" value="NZ_CAWOXK010000001.1"/>
</dbReference>
<dbReference type="Proteomes" id="UP000503129">
    <property type="component" value="Chromosome"/>
</dbReference>
<feature type="chain" id="PRO_5032466681" description="PEP-CTERM sorting domain-containing protein" evidence="1">
    <location>
        <begin position="28"/>
        <end position="224"/>
    </location>
</feature>
<organism evidence="2 3">
    <name type="scientific">Brasilonema sennae CENA114</name>
    <dbReference type="NCBI Taxonomy" id="415709"/>
    <lineage>
        <taxon>Bacteria</taxon>
        <taxon>Bacillati</taxon>
        <taxon>Cyanobacteriota</taxon>
        <taxon>Cyanophyceae</taxon>
        <taxon>Nostocales</taxon>
        <taxon>Scytonemataceae</taxon>
        <taxon>Brasilonema</taxon>
        <taxon>Bromeliae group (in: Brasilonema)</taxon>
    </lineage>
</organism>
<accession>A0A856MBI9</accession>
<proteinExistence type="predicted"/>
<keyword evidence="3" id="KW-1185">Reference proteome</keyword>
<dbReference type="AlphaFoldDB" id="A0A856MBI9"/>
<sequence length="224" mass="23533">MRFSQVPAILAGTIAAFVSIAPVRAEAATYQVQSGVTSVYHDLSYLSSIGLNLTGTDNTVQPINSNFLVGFNITPATNFTFSDANGLTPLLGTIEHTGTVTFNNQVTVGNFSVGYDPTRATNNTSGLFLKDTVSLNTVLFDLSTPEKLAFDGKDLTLSNVKLLFSPEFAGILRNPSLAGGLGGIVQVDAKVVRVATVPEGASVLAILSLSAVVLTTKRSKLLIH</sequence>
<name>A0A856MBI9_9CYAN</name>
<dbReference type="EMBL" id="CP030118">
    <property type="protein sequence ID" value="QDL07061.1"/>
    <property type="molecule type" value="Genomic_DNA"/>
</dbReference>
<evidence type="ECO:0000256" key="1">
    <source>
        <dbReference type="SAM" id="SignalP"/>
    </source>
</evidence>
<dbReference type="KEGG" id="bsen:DP114_03270"/>
<reference evidence="2 3" key="1">
    <citation type="submission" date="2018-06" db="EMBL/GenBank/DDBJ databases">
        <title>Comparative genomics of Brasilonema spp. strains.</title>
        <authorList>
            <person name="Alvarenga D.O."/>
            <person name="Fiore M.F."/>
            <person name="Varani A.M."/>
        </authorList>
    </citation>
    <scope>NUCLEOTIDE SEQUENCE [LARGE SCALE GENOMIC DNA]</scope>
    <source>
        <strain evidence="2 3">CENA114</strain>
    </source>
</reference>
<gene>
    <name evidence="2" type="ORF">DP114_03270</name>
</gene>
<evidence type="ECO:0008006" key="4">
    <source>
        <dbReference type="Google" id="ProtNLM"/>
    </source>
</evidence>
<protein>
    <recommendedName>
        <fullName evidence="4">PEP-CTERM sorting domain-containing protein</fullName>
    </recommendedName>
</protein>
<feature type="signal peptide" evidence="1">
    <location>
        <begin position="1"/>
        <end position="27"/>
    </location>
</feature>
<keyword evidence="1" id="KW-0732">Signal</keyword>
<evidence type="ECO:0000313" key="2">
    <source>
        <dbReference type="EMBL" id="QDL07061.1"/>
    </source>
</evidence>